<protein>
    <submittedName>
        <fullName evidence="2">Uncharacterized protein</fullName>
    </submittedName>
</protein>
<organism evidence="2 3">
    <name type="scientific">Marasmius oreades</name>
    <name type="common">fairy-ring Marasmius</name>
    <dbReference type="NCBI Taxonomy" id="181124"/>
    <lineage>
        <taxon>Eukaryota</taxon>
        <taxon>Fungi</taxon>
        <taxon>Dikarya</taxon>
        <taxon>Basidiomycota</taxon>
        <taxon>Agaricomycotina</taxon>
        <taxon>Agaricomycetes</taxon>
        <taxon>Agaricomycetidae</taxon>
        <taxon>Agaricales</taxon>
        <taxon>Marasmiineae</taxon>
        <taxon>Marasmiaceae</taxon>
        <taxon>Marasmius</taxon>
    </lineage>
</organism>
<reference evidence="2" key="1">
    <citation type="journal article" date="2021" name="Genome Biol. Evol.">
        <title>The assembled and annotated genome of the fairy-ring fungus Marasmius oreades.</title>
        <authorList>
            <person name="Hiltunen M."/>
            <person name="Ament-Velasquez S.L."/>
            <person name="Johannesson H."/>
        </authorList>
    </citation>
    <scope>NUCLEOTIDE SEQUENCE</scope>
    <source>
        <strain evidence="2">03SP1</strain>
    </source>
</reference>
<name>A0A9P8ABW4_9AGAR</name>
<dbReference type="RefSeq" id="XP_043012828.1">
    <property type="nucleotide sequence ID" value="XM_043148236.1"/>
</dbReference>
<comment type="caution">
    <text evidence="2">The sequence shown here is derived from an EMBL/GenBank/DDBJ whole genome shotgun (WGS) entry which is preliminary data.</text>
</comment>
<gene>
    <name evidence="2" type="ORF">E1B28_003802</name>
</gene>
<dbReference type="AlphaFoldDB" id="A0A9P8ABW4"/>
<evidence type="ECO:0000313" key="3">
    <source>
        <dbReference type="Proteomes" id="UP001049176"/>
    </source>
</evidence>
<dbReference type="EMBL" id="CM032182">
    <property type="protein sequence ID" value="KAG7096358.1"/>
    <property type="molecule type" value="Genomic_DNA"/>
</dbReference>
<sequence>MTMSTNARKALATPATTASGTAAEIAESSAARERKVRHHSTKSRDSQFDSRPFG</sequence>
<proteinExistence type="predicted"/>
<dbReference type="KEGG" id="more:E1B28_003802"/>
<accession>A0A9P8ABW4</accession>
<feature type="region of interest" description="Disordered" evidence="1">
    <location>
        <begin position="1"/>
        <end position="54"/>
    </location>
</feature>
<dbReference type="Proteomes" id="UP001049176">
    <property type="component" value="Chromosome 2"/>
</dbReference>
<evidence type="ECO:0000256" key="1">
    <source>
        <dbReference type="SAM" id="MobiDB-lite"/>
    </source>
</evidence>
<feature type="compositionally biased region" description="Low complexity" evidence="1">
    <location>
        <begin position="10"/>
        <end position="29"/>
    </location>
</feature>
<dbReference type="GeneID" id="66072878"/>
<keyword evidence="3" id="KW-1185">Reference proteome</keyword>
<evidence type="ECO:0000313" key="2">
    <source>
        <dbReference type="EMBL" id="KAG7096358.1"/>
    </source>
</evidence>